<dbReference type="OrthoDB" id="9800334at2"/>
<evidence type="ECO:0000313" key="3">
    <source>
        <dbReference type="Proteomes" id="UP000192411"/>
    </source>
</evidence>
<evidence type="ECO:0000259" key="1">
    <source>
        <dbReference type="PROSITE" id="PS50937"/>
    </source>
</evidence>
<protein>
    <submittedName>
        <fullName evidence="2">Transcriptional regulator</fullName>
    </submittedName>
</protein>
<feature type="domain" description="HTH merR-type" evidence="1">
    <location>
        <begin position="16"/>
        <end position="85"/>
    </location>
</feature>
<dbReference type="STRING" id="75922.BST47_13115"/>
<comment type="caution">
    <text evidence="2">The sequence shown here is derived from an EMBL/GenBank/DDBJ whole genome shotgun (WGS) entry which is preliminary data.</text>
</comment>
<evidence type="ECO:0000313" key="2">
    <source>
        <dbReference type="EMBL" id="ORB65061.1"/>
    </source>
</evidence>
<dbReference type="GO" id="GO:0003677">
    <property type="term" value="F:DNA binding"/>
    <property type="evidence" value="ECO:0007669"/>
    <property type="project" value="InterPro"/>
</dbReference>
<dbReference type="SUPFAM" id="SSF46955">
    <property type="entry name" value="Putative DNA-binding domain"/>
    <property type="match status" value="1"/>
</dbReference>
<dbReference type="Pfam" id="PF13411">
    <property type="entry name" value="MerR_1"/>
    <property type="match status" value="1"/>
</dbReference>
<dbReference type="GO" id="GO:0006355">
    <property type="term" value="P:regulation of DNA-templated transcription"/>
    <property type="evidence" value="ECO:0007669"/>
    <property type="project" value="InterPro"/>
</dbReference>
<dbReference type="RefSeq" id="WP_083125965.1">
    <property type="nucleotide sequence ID" value="NZ_MVIM01000006.1"/>
</dbReference>
<dbReference type="InterPro" id="IPR036594">
    <property type="entry name" value="Meth_synthase_dom"/>
</dbReference>
<organism evidence="2 3">
    <name type="scientific">Mycolicibacterium tusciae</name>
    <dbReference type="NCBI Taxonomy" id="75922"/>
    <lineage>
        <taxon>Bacteria</taxon>
        <taxon>Bacillati</taxon>
        <taxon>Actinomycetota</taxon>
        <taxon>Actinomycetes</taxon>
        <taxon>Mycobacteriales</taxon>
        <taxon>Mycobacteriaceae</taxon>
        <taxon>Mycolicibacterium</taxon>
    </lineage>
</organism>
<name>A0A1X0JQD3_9MYCO</name>
<sequence>MTTSNKPESVTADEPLYTVRVVAERLGVPTATLRSWNQRYGVGPSEHSPGRHRLYSETDIAVAQRMYELIVEGASPRSAARTAIDSIRPSRGDSAALLDSAFDFDVFTAGLLLDRHLRHFGVLDTWDQLIRPAFDDIARRQAQGEGCIDVEHALSWTVTRSLQRYPLAAPEESASIILACTPRETHFLALEALRAALAERGRGALMLGADVPRAALLDAVQRKGRPVATLLWSQTEDTADFQTVNDLAVHASVSVGGPGWDAVIERIHASRLNSLREAVDHFAAVN</sequence>
<dbReference type="Gene3D" id="3.40.50.280">
    <property type="entry name" value="Cobalamin-binding domain"/>
    <property type="match status" value="1"/>
</dbReference>
<dbReference type="InterPro" id="IPR000551">
    <property type="entry name" value="MerR-type_HTH_dom"/>
</dbReference>
<gene>
    <name evidence="2" type="ORF">BST47_13115</name>
</gene>
<dbReference type="PROSITE" id="PS50937">
    <property type="entry name" value="HTH_MERR_2"/>
    <property type="match status" value="1"/>
</dbReference>
<dbReference type="AlphaFoldDB" id="A0A1X0JQD3"/>
<accession>A0A1X0JQD3</accession>
<dbReference type="InterPro" id="IPR009061">
    <property type="entry name" value="DNA-bd_dom_put_sf"/>
</dbReference>
<keyword evidence="3" id="KW-1185">Reference proteome</keyword>
<proteinExistence type="predicted"/>
<dbReference type="EMBL" id="MVIM01000006">
    <property type="protein sequence ID" value="ORB65061.1"/>
    <property type="molecule type" value="Genomic_DNA"/>
</dbReference>
<dbReference type="Gene3D" id="1.10.1240.10">
    <property type="entry name" value="Methionine synthase domain"/>
    <property type="match status" value="1"/>
</dbReference>
<dbReference type="Proteomes" id="UP000192411">
    <property type="component" value="Unassembled WGS sequence"/>
</dbReference>
<dbReference type="Gene3D" id="1.10.1660.10">
    <property type="match status" value="1"/>
</dbReference>
<reference evidence="2 3" key="1">
    <citation type="submission" date="2017-02" db="EMBL/GenBank/DDBJ databases">
        <title>The new phylogeny of genus Mycobacterium.</title>
        <authorList>
            <person name="Tortoli E."/>
            <person name="Trovato A."/>
            <person name="Cirillo D.M."/>
        </authorList>
    </citation>
    <scope>NUCLEOTIDE SEQUENCE [LARGE SCALE GENOMIC DNA]</scope>
    <source>
        <strain evidence="2 3">DSM 44338</strain>
    </source>
</reference>